<name>A0ABD1U107_9LAMI</name>
<evidence type="ECO:0000313" key="2">
    <source>
        <dbReference type="Proteomes" id="UP001604336"/>
    </source>
</evidence>
<dbReference type="AlphaFoldDB" id="A0ABD1U107"/>
<gene>
    <name evidence="1" type="ORF">Adt_14547</name>
</gene>
<proteinExistence type="predicted"/>
<protein>
    <submittedName>
        <fullName evidence="1">Pepsin-retropepsin like protein</fullName>
    </submittedName>
</protein>
<sequence>MSLTDYEKTFDRLTYYASHLVDTEAKKTRRFEQELHPDVSMILMSRRFTFYCEMAERAHVIWYQKASFEKYSQKTSSKYHGQASQLNKGFYGKRIRNNQDKGKKKVAEQEFNTG</sequence>
<evidence type="ECO:0000313" key="1">
    <source>
        <dbReference type="EMBL" id="KAL2518300.1"/>
    </source>
</evidence>
<accession>A0ABD1U107</accession>
<organism evidence="1 2">
    <name type="scientific">Abeliophyllum distichum</name>
    <dbReference type="NCBI Taxonomy" id="126358"/>
    <lineage>
        <taxon>Eukaryota</taxon>
        <taxon>Viridiplantae</taxon>
        <taxon>Streptophyta</taxon>
        <taxon>Embryophyta</taxon>
        <taxon>Tracheophyta</taxon>
        <taxon>Spermatophyta</taxon>
        <taxon>Magnoliopsida</taxon>
        <taxon>eudicotyledons</taxon>
        <taxon>Gunneridae</taxon>
        <taxon>Pentapetalae</taxon>
        <taxon>asterids</taxon>
        <taxon>lamiids</taxon>
        <taxon>Lamiales</taxon>
        <taxon>Oleaceae</taxon>
        <taxon>Forsythieae</taxon>
        <taxon>Abeliophyllum</taxon>
    </lineage>
</organism>
<dbReference type="Proteomes" id="UP001604336">
    <property type="component" value="Unassembled WGS sequence"/>
</dbReference>
<keyword evidence="2" id="KW-1185">Reference proteome</keyword>
<reference evidence="2" key="1">
    <citation type="submission" date="2024-07" db="EMBL/GenBank/DDBJ databases">
        <title>Two chromosome-level genome assemblies of Korean endemic species Abeliophyllum distichum and Forsythia ovata (Oleaceae).</title>
        <authorList>
            <person name="Jang H."/>
        </authorList>
    </citation>
    <scope>NUCLEOTIDE SEQUENCE [LARGE SCALE GENOMIC DNA]</scope>
</reference>
<comment type="caution">
    <text evidence="1">The sequence shown here is derived from an EMBL/GenBank/DDBJ whole genome shotgun (WGS) entry which is preliminary data.</text>
</comment>
<dbReference type="EMBL" id="JBFOLK010000004">
    <property type="protein sequence ID" value="KAL2518300.1"/>
    <property type="molecule type" value="Genomic_DNA"/>
</dbReference>